<reference evidence="7" key="1">
    <citation type="journal article" date="2020" name="Stud. Mycol.">
        <title>101 Dothideomycetes genomes: a test case for predicting lifestyles and emergence of pathogens.</title>
        <authorList>
            <person name="Haridas S."/>
            <person name="Albert R."/>
            <person name="Binder M."/>
            <person name="Bloem J."/>
            <person name="Labutti K."/>
            <person name="Salamov A."/>
            <person name="Andreopoulos B."/>
            <person name="Baker S."/>
            <person name="Barry K."/>
            <person name="Bills G."/>
            <person name="Bluhm B."/>
            <person name="Cannon C."/>
            <person name="Castanera R."/>
            <person name="Culley D."/>
            <person name="Daum C."/>
            <person name="Ezra D."/>
            <person name="Gonzalez J."/>
            <person name="Henrissat B."/>
            <person name="Kuo A."/>
            <person name="Liang C."/>
            <person name="Lipzen A."/>
            <person name="Lutzoni F."/>
            <person name="Magnuson J."/>
            <person name="Mondo S."/>
            <person name="Nolan M."/>
            <person name="Ohm R."/>
            <person name="Pangilinan J."/>
            <person name="Park H.-J."/>
            <person name="Ramirez L."/>
            <person name="Alfaro M."/>
            <person name="Sun H."/>
            <person name="Tritt A."/>
            <person name="Yoshinaga Y."/>
            <person name="Zwiers L.-H."/>
            <person name="Turgeon B."/>
            <person name="Goodwin S."/>
            <person name="Spatafora J."/>
            <person name="Crous P."/>
            <person name="Grigoriev I."/>
        </authorList>
    </citation>
    <scope>NUCLEOTIDE SEQUENCE</scope>
    <source>
        <strain evidence="7">CBS 110217</strain>
    </source>
</reference>
<feature type="domain" description="Aconitase A/isopropylmalate dehydratase small subunit swivel" evidence="6">
    <location>
        <begin position="370"/>
        <end position="442"/>
    </location>
</feature>
<organism evidence="7 8">
    <name type="scientific">Setomelanomma holmii</name>
    <dbReference type="NCBI Taxonomy" id="210430"/>
    <lineage>
        <taxon>Eukaryota</taxon>
        <taxon>Fungi</taxon>
        <taxon>Dikarya</taxon>
        <taxon>Ascomycota</taxon>
        <taxon>Pezizomycotina</taxon>
        <taxon>Dothideomycetes</taxon>
        <taxon>Pleosporomycetidae</taxon>
        <taxon>Pleosporales</taxon>
        <taxon>Pleosporineae</taxon>
        <taxon>Phaeosphaeriaceae</taxon>
        <taxon>Setomelanomma</taxon>
    </lineage>
</organism>
<dbReference type="PANTHER" id="PTHR43822">
    <property type="entry name" value="HOMOACONITASE, MITOCHONDRIAL-RELATED"/>
    <property type="match status" value="1"/>
</dbReference>
<keyword evidence="4" id="KW-0456">Lyase</keyword>
<dbReference type="InterPro" id="IPR036008">
    <property type="entry name" value="Aconitase_4Fe-4S_dom"/>
</dbReference>
<dbReference type="InterPro" id="IPR015931">
    <property type="entry name" value="Acnase/IPM_dHydase_lsu_aba_1/3"/>
</dbReference>
<dbReference type="EMBL" id="ML978210">
    <property type="protein sequence ID" value="KAF2028650.1"/>
    <property type="molecule type" value="Genomic_DNA"/>
</dbReference>
<evidence type="ECO:0000313" key="7">
    <source>
        <dbReference type="EMBL" id="KAF2028650.1"/>
    </source>
</evidence>
<keyword evidence="2" id="KW-0408">Iron</keyword>
<evidence type="ECO:0000259" key="6">
    <source>
        <dbReference type="Pfam" id="PF00694"/>
    </source>
</evidence>
<proteinExistence type="predicted"/>
<keyword evidence="8" id="KW-1185">Reference proteome</keyword>
<dbReference type="GO" id="GO:0051536">
    <property type="term" value="F:iron-sulfur cluster binding"/>
    <property type="evidence" value="ECO:0007669"/>
    <property type="project" value="UniProtKB-KW"/>
</dbReference>
<dbReference type="PANTHER" id="PTHR43822:SF2">
    <property type="entry name" value="HOMOACONITASE, MITOCHONDRIAL"/>
    <property type="match status" value="1"/>
</dbReference>
<evidence type="ECO:0000313" key="8">
    <source>
        <dbReference type="Proteomes" id="UP000799777"/>
    </source>
</evidence>
<dbReference type="Pfam" id="PF00694">
    <property type="entry name" value="Aconitase_C"/>
    <property type="match status" value="1"/>
</dbReference>
<protein>
    <submittedName>
        <fullName evidence="7">Aconitase iron-sulfur domain-containing protein</fullName>
    </submittedName>
</protein>
<keyword evidence="1" id="KW-0479">Metal-binding</keyword>
<evidence type="ECO:0000256" key="2">
    <source>
        <dbReference type="ARBA" id="ARBA00023004"/>
    </source>
</evidence>
<dbReference type="AlphaFoldDB" id="A0A9P4LKX1"/>
<dbReference type="InterPro" id="IPR000573">
    <property type="entry name" value="AconitaseA/IPMdHydase_ssu_swvl"/>
</dbReference>
<dbReference type="Pfam" id="PF00330">
    <property type="entry name" value="Aconitase"/>
    <property type="match status" value="1"/>
</dbReference>
<evidence type="ECO:0000256" key="1">
    <source>
        <dbReference type="ARBA" id="ARBA00022723"/>
    </source>
</evidence>
<feature type="domain" description="Aconitase/3-isopropylmalate dehydratase large subunit alpha/beta/alpha" evidence="5">
    <location>
        <begin position="2"/>
        <end position="267"/>
    </location>
</feature>
<keyword evidence="3" id="KW-0411">Iron-sulfur</keyword>
<dbReference type="InterPro" id="IPR001030">
    <property type="entry name" value="Acoase/IPM_deHydtase_lsu_aba"/>
</dbReference>
<dbReference type="GO" id="GO:0016829">
    <property type="term" value="F:lyase activity"/>
    <property type="evidence" value="ECO:0007669"/>
    <property type="project" value="UniProtKB-KW"/>
</dbReference>
<dbReference type="SUPFAM" id="SSF53732">
    <property type="entry name" value="Aconitase iron-sulfur domain"/>
    <property type="match status" value="1"/>
</dbReference>
<dbReference type="Proteomes" id="UP000799777">
    <property type="component" value="Unassembled WGS sequence"/>
</dbReference>
<evidence type="ECO:0000256" key="3">
    <source>
        <dbReference type="ARBA" id="ARBA00023014"/>
    </source>
</evidence>
<accession>A0A9P4LKX1</accession>
<gene>
    <name evidence="7" type="ORF">EK21DRAFT_113663</name>
</gene>
<dbReference type="Gene3D" id="3.20.19.10">
    <property type="entry name" value="Aconitase, domain 4"/>
    <property type="match status" value="1"/>
</dbReference>
<dbReference type="GO" id="GO:0170034">
    <property type="term" value="P:L-amino acid biosynthetic process"/>
    <property type="evidence" value="ECO:0007669"/>
    <property type="project" value="UniProtKB-ARBA"/>
</dbReference>
<dbReference type="GO" id="GO:0046872">
    <property type="term" value="F:metal ion binding"/>
    <property type="evidence" value="ECO:0007669"/>
    <property type="project" value="UniProtKB-KW"/>
</dbReference>
<dbReference type="Gene3D" id="3.30.499.10">
    <property type="entry name" value="Aconitase, domain 3"/>
    <property type="match status" value="2"/>
</dbReference>
<dbReference type="SUPFAM" id="SSF52016">
    <property type="entry name" value="LeuD/IlvD-like"/>
    <property type="match status" value="1"/>
</dbReference>
<dbReference type="OrthoDB" id="419183at2759"/>
<dbReference type="InterPro" id="IPR050067">
    <property type="entry name" value="IPM_dehydratase_rel_enz"/>
</dbReference>
<dbReference type="GO" id="GO:0170038">
    <property type="term" value="P:proteinogenic amino acid biosynthetic process"/>
    <property type="evidence" value="ECO:0007669"/>
    <property type="project" value="UniProtKB-ARBA"/>
</dbReference>
<dbReference type="InterPro" id="IPR015928">
    <property type="entry name" value="Aconitase/3IPM_dehydase_swvl"/>
</dbReference>
<evidence type="ECO:0000259" key="5">
    <source>
        <dbReference type="Pfam" id="PF00330"/>
    </source>
</evidence>
<evidence type="ECO:0000256" key="4">
    <source>
        <dbReference type="ARBA" id="ARBA00023239"/>
    </source>
</evidence>
<name>A0A9P4LKX1_9PLEO</name>
<comment type="caution">
    <text evidence="7">The sequence shown here is derived from an EMBL/GenBank/DDBJ whole genome shotgun (WGS) entry which is preliminary data.</text>
</comment>
<sequence length="531" mass="57459">MALVTGEIWFKIPEVIEIRFVGKPGAGIGGKDVILYVLGQLKRNTVAADSVVEYTGPGLRWLSCDARFAIANMTTEFGGITGIFVSNSSTHTFISTRKSPRNKSSSIYFRPDSDATYAATHEIDLSLVKPFIAKYPNPDDVVPVTDFAGTHLDGCFIGACTTAEEDIILGALVLEQGLKMGKKPVIKTPGSRPIVKKLEETGLADVHREAGFEIGTPGCSYCVGMGADKAGEGEVRLYSQNRNFENRMGRGSLGNLASAVTVAASSFDMRATDPTHLIEKIDLERWESLRRHKASDESLFPSIAYVEPAGELDDAEHVAAAEVDEAPSTTTSSSNIVGKIQKLGDMVNTDALATAEYIIHAHSNEAIGQHCFEYINQDFRAKVKEGYNIVVAGKGFGCGSSRMEAVMTLLGYGVQCVIAESFAFIFSRNSPSLGLVTINISDPAFYELAIDGVEISVDLEANNLQVGGQPFAFSAMERQFMELGGITQAFHKHGKTMFQTMVESMGPTNVFRKPAKPTAFDGDNRKTQLAW</sequence>